<dbReference type="GO" id="GO:0045892">
    <property type="term" value="P:negative regulation of DNA-templated transcription"/>
    <property type="evidence" value="ECO:0007669"/>
    <property type="project" value="TreeGrafter"/>
</dbReference>
<dbReference type="PROSITE" id="PS50949">
    <property type="entry name" value="HTH_GNTR"/>
    <property type="match status" value="1"/>
</dbReference>
<dbReference type="PANTHER" id="PTHR44846:SF1">
    <property type="entry name" value="MANNOSYL-D-GLYCERATE TRANSPORT_METABOLISM SYSTEM REPRESSOR MNGR-RELATED"/>
    <property type="match status" value="1"/>
</dbReference>
<dbReference type="InterPro" id="IPR000524">
    <property type="entry name" value="Tscrpt_reg_HTH_GntR"/>
</dbReference>
<dbReference type="Gene3D" id="1.10.10.10">
    <property type="entry name" value="Winged helix-like DNA-binding domain superfamily/Winged helix DNA-binding domain"/>
    <property type="match status" value="1"/>
</dbReference>
<proteinExistence type="predicted"/>
<feature type="domain" description="HTH gntR-type" evidence="4">
    <location>
        <begin position="6"/>
        <end position="73"/>
    </location>
</feature>
<keyword evidence="1" id="KW-0805">Transcription regulation</keyword>
<dbReference type="GO" id="GO:0003700">
    <property type="term" value="F:DNA-binding transcription factor activity"/>
    <property type="evidence" value="ECO:0007669"/>
    <property type="project" value="InterPro"/>
</dbReference>
<sequence>MVPESRTKTGAVRAHVLELIDAGLAPHERLPTERELAETFGYNRLTIRRALDQLVTDGVVYRVQGAGTFVRNNRIAKSIELTSFSEDMLERGMAPGSQLLSMGREPAGMTVGYALGLSPMNDVVRVQRVRSGNGEPICLEDVRISQDLVPGLLEEGLSGSLYETLSARYSLQIEHADELIEATVLEPSQAALLDVPAFSPAFRITRTSRDARGHAIEYAQSWYRGDKYSFELTILRK</sequence>
<dbReference type="EMBL" id="NRGR01000037">
    <property type="protein sequence ID" value="PCC37798.1"/>
    <property type="molecule type" value="Genomic_DNA"/>
</dbReference>
<dbReference type="InterPro" id="IPR028978">
    <property type="entry name" value="Chorismate_lyase_/UTRA_dom_sf"/>
</dbReference>
<evidence type="ECO:0000313" key="6">
    <source>
        <dbReference type="Proteomes" id="UP000218598"/>
    </source>
</evidence>
<dbReference type="RefSeq" id="WP_096197883.1">
    <property type="nucleotide sequence ID" value="NZ_JBQQNQ010000054.1"/>
</dbReference>
<dbReference type="CDD" id="cd07377">
    <property type="entry name" value="WHTH_GntR"/>
    <property type="match status" value="1"/>
</dbReference>
<dbReference type="OrthoDB" id="3210131at2"/>
<evidence type="ECO:0000256" key="1">
    <source>
        <dbReference type="ARBA" id="ARBA00023015"/>
    </source>
</evidence>
<reference evidence="5 6" key="1">
    <citation type="journal article" date="2017" name="Elife">
        <title>Extensive horizontal gene transfer in cheese-associated bacteria.</title>
        <authorList>
            <person name="Bonham K.S."/>
            <person name="Wolfe B.E."/>
            <person name="Dutton R.J."/>
        </authorList>
    </citation>
    <scope>NUCLEOTIDE SEQUENCE [LARGE SCALE GENOMIC DNA]</scope>
    <source>
        <strain evidence="5 6">341_9</strain>
    </source>
</reference>
<name>A0A2A3YEV0_9MICO</name>
<keyword evidence="3" id="KW-0804">Transcription</keyword>
<accession>A0A2A3YEV0</accession>
<dbReference type="InterPro" id="IPR036390">
    <property type="entry name" value="WH_DNA-bd_sf"/>
</dbReference>
<evidence type="ECO:0000256" key="3">
    <source>
        <dbReference type="ARBA" id="ARBA00023163"/>
    </source>
</evidence>
<gene>
    <name evidence="5" type="ORF">CIK66_17430</name>
</gene>
<dbReference type="PANTHER" id="PTHR44846">
    <property type="entry name" value="MANNOSYL-D-GLYCERATE TRANSPORT/METABOLISM SYSTEM REPRESSOR MNGR-RELATED"/>
    <property type="match status" value="1"/>
</dbReference>
<dbReference type="Pfam" id="PF00392">
    <property type="entry name" value="GntR"/>
    <property type="match status" value="1"/>
</dbReference>
<dbReference type="SMART" id="SM00866">
    <property type="entry name" value="UTRA"/>
    <property type="match status" value="1"/>
</dbReference>
<keyword evidence="2" id="KW-0238">DNA-binding</keyword>
<evidence type="ECO:0000259" key="4">
    <source>
        <dbReference type="PROSITE" id="PS50949"/>
    </source>
</evidence>
<protein>
    <recommendedName>
        <fullName evidence="4">HTH gntR-type domain-containing protein</fullName>
    </recommendedName>
</protein>
<dbReference type="Gene3D" id="3.40.1410.10">
    <property type="entry name" value="Chorismate lyase-like"/>
    <property type="match status" value="1"/>
</dbReference>
<dbReference type="InterPro" id="IPR050679">
    <property type="entry name" value="Bact_HTH_transcr_reg"/>
</dbReference>
<evidence type="ECO:0000256" key="2">
    <source>
        <dbReference type="ARBA" id="ARBA00023125"/>
    </source>
</evidence>
<dbReference type="Pfam" id="PF07702">
    <property type="entry name" value="UTRA"/>
    <property type="match status" value="1"/>
</dbReference>
<evidence type="ECO:0000313" key="5">
    <source>
        <dbReference type="EMBL" id="PCC37798.1"/>
    </source>
</evidence>
<dbReference type="Proteomes" id="UP000218598">
    <property type="component" value="Unassembled WGS sequence"/>
</dbReference>
<organism evidence="5 6">
    <name type="scientific">Brachybacterium alimentarium</name>
    <dbReference type="NCBI Taxonomy" id="47845"/>
    <lineage>
        <taxon>Bacteria</taxon>
        <taxon>Bacillati</taxon>
        <taxon>Actinomycetota</taxon>
        <taxon>Actinomycetes</taxon>
        <taxon>Micrococcales</taxon>
        <taxon>Dermabacteraceae</taxon>
        <taxon>Brachybacterium</taxon>
    </lineage>
</organism>
<dbReference type="GO" id="GO:0003677">
    <property type="term" value="F:DNA binding"/>
    <property type="evidence" value="ECO:0007669"/>
    <property type="project" value="UniProtKB-KW"/>
</dbReference>
<comment type="caution">
    <text evidence="5">The sequence shown here is derived from an EMBL/GenBank/DDBJ whole genome shotgun (WGS) entry which is preliminary data.</text>
</comment>
<dbReference type="AlphaFoldDB" id="A0A2A3YEV0"/>
<keyword evidence="6" id="KW-1185">Reference proteome</keyword>
<dbReference type="SUPFAM" id="SSF64288">
    <property type="entry name" value="Chorismate lyase-like"/>
    <property type="match status" value="1"/>
</dbReference>
<dbReference type="InterPro" id="IPR011663">
    <property type="entry name" value="UTRA"/>
</dbReference>
<dbReference type="PRINTS" id="PR00035">
    <property type="entry name" value="HTHGNTR"/>
</dbReference>
<dbReference type="SUPFAM" id="SSF46785">
    <property type="entry name" value="Winged helix' DNA-binding domain"/>
    <property type="match status" value="1"/>
</dbReference>
<dbReference type="InterPro" id="IPR036388">
    <property type="entry name" value="WH-like_DNA-bd_sf"/>
</dbReference>
<dbReference type="SMART" id="SM00345">
    <property type="entry name" value="HTH_GNTR"/>
    <property type="match status" value="1"/>
</dbReference>